<sequence length="60" mass="6296">MRGREDARAAEPGATGEATATAAEQKTTTPAGPPEPKQMAGSPGEPRGQRPEEFNPDDFE</sequence>
<dbReference type="RefSeq" id="WP_344955030.1">
    <property type="nucleotide sequence ID" value="NZ_BAAAZG010000048.1"/>
</dbReference>
<dbReference type="EMBL" id="BAAAZG010000048">
    <property type="protein sequence ID" value="GAA4093129.1"/>
    <property type="molecule type" value="Genomic_DNA"/>
</dbReference>
<proteinExistence type="predicted"/>
<protein>
    <submittedName>
        <fullName evidence="2">Uncharacterized protein</fullName>
    </submittedName>
</protein>
<feature type="region of interest" description="Disordered" evidence="1">
    <location>
        <begin position="1"/>
        <end position="60"/>
    </location>
</feature>
<reference evidence="3" key="1">
    <citation type="journal article" date="2019" name="Int. J. Syst. Evol. Microbiol.">
        <title>The Global Catalogue of Microorganisms (GCM) 10K type strain sequencing project: providing services to taxonomists for standard genome sequencing and annotation.</title>
        <authorList>
            <consortium name="The Broad Institute Genomics Platform"/>
            <consortium name="The Broad Institute Genome Sequencing Center for Infectious Disease"/>
            <person name="Wu L."/>
            <person name="Ma J."/>
        </authorList>
    </citation>
    <scope>NUCLEOTIDE SEQUENCE [LARGE SCALE GENOMIC DNA]</scope>
    <source>
        <strain evidence="3">JCM 16702</strain>
    </source>
</reference>
<name>A0ABP7WP37_9ACTN</name>
<organism evidence="2 3">
    <name type="scientific">Actinomadura miaoliensis</name>
    <dbReference type="NCBI Taxonomy" id="430685"/>
    <lineage>
        <taxon>Bacteria</taxon>
        <taxon>Bacillati</taxon>
        <taxon>Actinomycetota</taxon>
        <taxon>Actinomycetes</taxon>
        <taxon>Streptosporangiales</taxon>
        <taxon>Thermomonosporaceae</taxon>
        <taxon>Actinomadura</taxon>
    </lineage>
</organism>
<evidence type="ECO:0000256" key="1">
    <source>
        <dbReference type="SAM" id="MobiDB-lite"/>
    </source>
</evidence>
<dbReference type="Proteomes" id="UP001500683">
    <property type="component" value="Unassembled WGS sequence"/>
</dbReference>
<feature type="compositionally biased region" description="Low complexity" evidence="1">
    <location>
        <begin position="10"/>
        <end position="30"/>
    </location>
</feature>
<accession>A0ABP7WP37</accession>
<gene>
    <name evidence="2" type="ORF">GCM10022214_63760</name>
</gene>
<keyword evidence="3" id="KW-1185">Reference proteome</keyword>
<evidence type="ECO:0000313" key="3">
    <source>
        <dbReference type="Proteomes" id="UP001500683"/>
    </source>
</evidence>
<evidence type="ECO:0000313" key="2">
    <source>
        <dbReference type="EMBL" id="GAA4093129.1"/>
    </source>
</evidence>
<comment type="caution">
    <text evidence="2">The sequence shown here is derived from an EMBL/GenBank/DDBJ whole genome shotgun (WGS) entry which is preliminary data.</text>
</comment>